<feature type="region of interest" description="Disordered" evidence="1">
    <location>
        <begin position="54"/>
        <end position="73"/>
    </location>
</feature>
<accession>A0A9J5Z186</accession>
<comment type="caution">
    <text evidence="2">The sequence shown here is derived from an EMBL/GenBank/DDBJ whole genome shotgun (WGS) entry which is preliminary data.</text>
</comment>
<dbReference type="Proteomes" id="UP000824120">
    <property type="component" value="Chromosome 5"/>
</dbReference>
<dbReference type="EMBL" id="JACXVP010000005">
    <property type="protein sequence ID" value="KAG5605933.1"/>
    <property type="molecule type" value="Genomic_DNA"/>
</dbReference>
<dbReference type="AlphaFoldDB" id="A0A9J5Z186"/>
<name>A0A9J5Z186_SOLCO</name>
<sequence>PIAERPTTSPNVPVCLALKKKVKSAWKGSSQRIAEQFREASLYRPMIQNAKILTAKDKRRGTRPKGGSPSSSAIPTNCAEWITLFDSYKYPFKFCFWLARERGRKTKATKLIAGGIWSTWVLLKRVNPSPFPTHSAQESEWAKAEVVLKAATQCSRETELNRGKLLEREFTPTINRSLGTRPQPIRLGSITIVRS</sequence>
<feature type="non-terminal residue" evidence="2">
    <location>
        <position position="1"/>
    </location>
</feature>
<evidence type="ECO:0000313" key="3">
    <source>
        <dbReference type="Proteomes" id="UP000824120"/>
    </source>
</evidence>
<evidence type="ECO:0000313" key="2">
    <source>
        <dbReference type="EMBL" id="KAG5605933.1"/>
    </source>
</evidence>
<organism evidence="2 3">
    <name type="scientific">Solanum commersonii</name>
    <name type="common">Commerson's wild potato</name>
    <name type="synonym">Commerson's nightshade</name>
    <dbReference type="NCBI Taxonomy" id="4109"/>
    <lineage>
        <taxon>Eukaryota</taxon>
        <taxon>Viridiplantae</taxon>
        <taxon>Streptophyta</taxon>
        <taxon>Embryophyta</taxon>
        <taxon>Tracheophyta</taxon>
        <taxon>Spermatophyta</taxon>
        <taxon>Magnoliopsida</taxon>
        <taxon>eudicotyledons</taxon>
        <taxon>Gunneridae</taxon>
        <taxon>Pentapetalae</taxon>
        <taxon>asterids</taxon>
        <taxon>lamiids</taxon>
        <taxon>Solanales</taxon>
        <taxon>Solanaceae</taxon>
        <taxon>Solanoideae</taxon>
        <taxon>Solaneae</taxon>
        <taxon>Solanum</taxon>
    </lineage>
</organism>
<proteinExistence type="predicted"/>
<gene>
    <name evidence="2" type="ORF">H5410_027425</name>
</gene>
<reference evidence="2 3" key="1">
    <citation type="submission" date="2020-09" db="EMBL/GenBank/DDBJ databases">
        <title>De no assembly of potato wild relative species, Solanum commersonii.</title>
        <authorList>
            <person name="Cho K."/>
        </authorList>
    </citation>
    <scope>NUCLEOTIDE SEQUENCE [LARGE SCALE GENOMIC DNA]</scope>
    <source>
        <strain evidence="2">LZ3.2</strain>
        <tissue evidence="2">Leaf</tissue>
    </source>
</reference>
<keyword evidence="3" id="KW-1185">Reference proteome</keyword>
<protein>
    <submittedName>
        <fullName evidence="2">Uncharacterized protein</fullName>
    </submittedName>
</protein>
<evidence type="ECO:0000256" key="1">
    <source>
        <dbReference type="SAM" id="MobiDB-lite"/>
    </source>
</evidence>